<comment type="catalytic activity">
    <reaction evidence="6">
        <text>GTP + succinate + CoA = succinyl-CoA + GDP + phosphate</text>
        <dbReference type="Rhea" id="RHEA:22120"/>
        <dbReference type="ChEBI" id="CHEBI:30031"/>
        <dbReference type="ChEBI" id="CHEBI:37565"/>
        <dbReference type="ChEBI" id="CHEBI:43474"/>
        <dbReference type="ChEBI" id="CHEBI:57287"/>
        <dbReference type="ChEBI" id="CHEBI:57292"/>
        <dbReference type="ChEBI" id="CHEBI:58189"/>
    </reaction>
</comment>
<name>A0ABU0YNY5_9PROT</name>
<dbReference type="Proteomes" id="UP001230156">
    <property type="component" value="Unassembled WGS sequence"/>
</dbReference>
<dbReference type="Pfam" id="PF00549">
    <property type="entry name" value="Ligase_CoA"/>
    <property type="match status" value="1"/>
</dbReference>
<sequence length="389" mass="41102">MNIHEYQAKALISKYGVATPPGHVAYTPEEAVQAAQKLGGKVWVVKAQIHAGGRGKAGGVKVVKSVEDVKAAAQNMLGMTLVTHQTGPAGKVVKRIYVEGGCDIKRELYLGMLVDRATSRITVMASAEGGMEIEEVAAKSPEKILKVAVDPATGIQPFHTRKIAFFLGLEGNQIASAAKFITAMYSAFNALDCSIVEINPLVVTGAGDVLALDAKVNFDDNALFRHKDIEELRDPDEEDPAELEAAKHSLNYIKLDGSIGCMVNGAGLAMATMDIIKLYGGSPANFLDVGGGATKERVTTAFKIILSDSNVEGILVNIFGGIMRCDVIAEGVVAAAREVSLHVPLVVRLEGTNVELGKKILAQSGLKILSADNLADAAEKVVKAVKEAQ</sequence>
<dbReference type="Gene3D" id="3.30.470.20">
    <property type="entry name" value="ATP-grasp fold, B domain"/>
    <property type="match status" value="1"/>
</dbReference>
<dbReference type="NCBIfam" id="TIGR01016">
    <property type="entry name" value="sucCoAbeta"/>
    <property type="match status" value="1"/>
</dbReference>
<dbReference type="Pfam" id="PF08442">
    <property type="entry name" value="ATP-grasp_2"/>
    <property type="match status" value="1"/>
</dbReference>
<feature type="domain" description="ATP-grasp" evidence="8">
    <location>
        <begin position="9"/>
        <end position="227"/>
    </location>
</feature>
<dbReference type="PANTHER" id="PTHR11815:SF10">
    <property type="entry name" value="SUCCINATE--COA LIGASE [GDP-FORMING] SUBUNIT BETA, MITOCHONDRIAL"/>
    <property type="match status" value="1"/>
</dbReference>
<evidence type="ECO:0000256" key="6">
    <source>
        <dbReference type="HAMAP-Rule" id="MF_00558"/>
    </source>
</evidence>
<evidence type="ECO:0000256" key="2">
    <source>
        <dbReference type="ARBA" id="ARBA00022598"/>
    </source>
</evidence>
<comment type="subunit">
    <text evidence="6">Heterotetramer of two alpha and two beta subunits.</text>
</comment>
<dbReference type="RefSeq" id="WP_379957391.1">
    <property type="nucleotide sequence ID" value="NZ_JAUYVI010000005.1"/>
</dbReference>
<feature type="binding site" evidence="6">
    <location>
        <position position="199"/>
    </location>
    <ligand>
        <name>Mg(2+)</name>
        <dbReference type="ChEBI" id="CHEBI:18420"/>
    </ligand>
</feature>
<feature type="binding site" evidence="6">
    <location>
        <position position="107"/>
    </location>
    <ligand>
        <name>ATP</name>
        <dbReference type="ChEBI" id="CHEBI:30616"/>
    </ligand>
</feature>
<keyword evidence="10" id="KW-1185">Reference proteome</keyword>
<evidence type="ECO:0000256" key="5">
    <source>
        <dbReference type="ARBA" id="ARBA00022842"/>
    </source>
</evidence>
<feature type="binding site" evidence="6">
    <location>
        <position position="46"/>
    </location>
    <ligand>
        <name>ATP</name>
        <dbReference type="ChEBI" id="CHEBI:30616"/>
    </ligand>
</feature>
<dbReference type="PIRSF" id="PIRSF001554">
    <property type="entry name" value="SucCS_beta"/>
    <property type="match status" value="1"/>
</dbReference>
<evidence type="ECO:0000256" key="7">
    <source>
        <dbReference type="PROSITE-ProRule" id="PRU00409"/>
    </source>
</evidence>
<dbReference type="InterPro" id="IPR005809">
    <property type="entry name" value="Succ_CoA_ligase-like_bsu"/>
</dbReference>
<dbReference type="GO" id="GO:0004775">
    <property type="term" value="F:succinate-CoA ligase (ADP-forming) activity"/>
    <property type="evidence" value="ECO:0007669"/>
    <property type="project" value="UniProtKB-EC"/>
</dbReference>
<dbReference type="HAMAP" id="MF_00558">
    <property type="entry name" value="Succ_CoA_beta"/>
    <property type="match status" value="1"/>
</dbReference>
<dbReference type="InterPro" id="IPR005811">
    <property type="entry name" value="SUCC_ACL_C"/>
</dbReference>
<dbReference type="SUPFAM" id="SSF56059">
    <property type="entry name" value="Glutathione synthetase ATP-binding domain-like"/>
    <property type="match status" value="1"/>
</dbReference>
<gene>
    <name evidence="6 9" type="primary">sucC</name>
    <name evidence="9" type="ORF">Q8A70_17195</name>
</gene>
<comment type="caution">
    <text evidence="9">The sequence shown here is derived from an EMBL/GenBank/DDBJ whole genome shotgun (WGS) entry which is preliminary data.</text>
</comment>
<comment type="catalytic activity">
    <reaction evidence="6">
        <text>succinate + ATP + CoA = succinyl-CoA + ADP + phosphate</text>
        <dbReference type="Rhea" id="RHEA:17661"/>
        <dbReference type="ChEBI" id="CHEBI:30031"/>
        <dbReference type="ChEBI" id="CHEBI:30616"/>
        <dbReference type="ChEBI" id="CHEBI:43474"/>
        <dbReference type="ChEBI" id="CHEBI:57287"/>
        <dbReference type="ChEBI" id="CHEBI:57292"/>
        <dbReference type="ChEBI" id="CHEBI:456216"/>
        <dbReference type="EC" id="6.2.1.5"/>
    </reaction>
</comment>
<comment type="similarity">
    <text evidence="6">Belongs to the succinate/malate CoA ligase beta subunit family.</text>
</comment>
<dbReference type="EMBL" id="JAUYVI010000005">
    <property type="protein sequence ID" value="MDQ7249427.1"/>
    <property type="molecule type" value="Genomic_DNA"/>
</dbReference>
<dbReference type="InterPro" id="IPR017866">
    <property type="entry name" value="Succ-CoA_synthase_bsu_CS"/>
</dbReference>
<organism evidence="9 10">
    <name type="scientific">Dongia sedimenti</name>
    <dbReference type="NCBI Taxonomy" id="3064282"/>
    <lineage>
        <taxon>Bacteria</taxon>
        <taxon>Pseudomonadati</taxon>
        <taxon>Pseudomonadota</taxon>
        <taxon>Alphaproteobacteria</taxon>
        <taxon>Rhodospirillales</taxon>
        <taxon>Dongiaceae</taxon>
        <taxon>Dongia</taxon>
    </lineage>
</organism>
<dbReference type="PROSITE" id="PS01217">
    <property type="entry name" value="SUCCINYL_COA_LIG_3"/>
    <property type="match status" value="1"/>
</dbReference>
<dbReference type="SUPFAM" id="SSF52210">
    <property type="entry name" value="Succinyl-CoA synthetase domains"/>
    <property type="match status" value="1"/>
</dbReference>
<evidence type="ECO:0000313" key="10">
    <source>
        <dbReference type="Proteomes" id="UP001230156"/>
    </source>
</evidence>
<comment type="function">
    <text evidence="6">Succinyl-CoA synthetase functions in the citric acid cycle (TCA), coupling the hydrolysis of succinyl-CoA to the synthesis of either ATP or GTP and thus represents the only step of substrate-level phosphorylation in the TCA. The beta subunit provides nucleotide specificity of the enzyme and binds the substrate succinate, while the binding sites for coenzyme A and phosphate are found in the alpha subunit.</text>
</comment>
<evidence type="ECO:0000259" key="8">
    <source>
        <dbReference type="PROSITE" id="PS50975"/>
    </source>
</evidence>
<dbReference type="EC" id="6.2.1.5" evidence="6"/>
<feature type="binding site" evidence="6">
    <location>
        <position position="264"/>
    </location>
    <ligand>
        <name>substrate</name>
        <note>ligand shared with subunit alpha</note>
    </ligand>
</feature>
<dbReference type="PROSITE" id="PS50975">
    <property type="entry name" value="ATP_GRASP"/>
    <property type="match status" value="1"/>
</dbReference>
<dbReference type="PANTHER" id="PTHR11815">
    <property type="entry name" value="SUCCINYL-COA SYNTHETASE BETA CHAIN"/>
    <property type="match status" value="1"/>
</dbReference>
<protein>
    <recommendedName>
        <fullName evidence="6">Succinate--CoA ligase [ADP-forming] subunit beta</fullName>
        <ecNumber evidence="6">6.2.1.5</ecNumber>
    </recommendedName>
    <alternativeName>
        <fullName evidence="6">Succinyl-CoA synthetase subunit beta</fullName>
        <shortName evidence="6">SCS-beta</shortName>
    </alternativeName>
</protein>
<dbReference type="NCBIfam" id="NF001913">
    <property type="entry name" value="PRK00696.1"/>
    <property type="match status" value="1"/>
</dbReference>
<keyword evidence="1 6" id="KW-0816">Tricarboxylic acid cycle</keyword>
<evidence type="ECO:0000256" key="1">
    <source>
        <dbReference type="ARBA" id="ARBA00022532"/>
    </source>
</evidence>
<reference evidence="10" key="1">
    <citation type="submission" date="2023-08" db="EMBL/GenBank/DDBJ databases">
        <title>Rhodospirillaceae gen. nov., a novel taxon isolated from the Yangtze River Yuezi River estuary sludge.</title>
        <authorList>
            <person name="Ruan L."/>
        </authorList>
    </citation>
    <scope>NUCLEOTIDE SEQUENCE [LARGE SCALE GENOMIC DNA]</scope>
    <source>
        <strain evidence="10">R-7</strain>
    </source>
</reference>
<dbReference type="Gene3D" id="3.40.50.261">
    <property type="entry name" value="Succinyl-CoA synthetase domains"/>
    <property type="match status" value="1"/>
</dbReference>
<evidence type="ECO:0000256" key="3">
    <source>
        <dbReference type="ARBA" id="ARBA00022723"/>
    </source>
</evidence>
<keyword evidence="2 6" id="KW-0436">Ligase</keyword>
<keyword evidence="6 7" id="KW-0067">ATP-binding</keyword>
<accession>A0ABU0YNY5</accession>
<comment type="cofactor">
    <cofactor evidence="6">
        <name>Mg(2+)</name>
        <dbReference type="ChEBI" id="CHEBI:18420"/>
    </cofactor>
    <text evidence="6">Binds 1 Mg(2+) ion per subunit.</text>
</comment>
<evidence type="ECO:0000256" key="4">
    <source>
        <dbReference type="ARBA" id="ARBA00022741"/>
    </source>
</evidence>
<dbReference type="InterPro" id="IPR013815">
    <property type="entry name" value="ATP_grasp_subdomain_1"/>
</dbReference>
<feature type="binding site" evidence="6">
    <location>
        <position position="99"/>
    </location>
    <ligand>
        <name>ATP</name>
        <dbReference type="ChEBI" id="CHEBI:30616"/>
    </ligand>
</feature>
<keyword evidence="5 6" id="KW-0460">Magnesium</keyword>
<feature type="binding site" evidence="6">
    <location>
        <position position="213"/>
    </location>
    <ligand>
        <name>Mg(2+)</name>
        <dbReference type="ChEBI" id="CHEBI:18420"/>
    </ligand>
</feature>
<feature type="binding site" evidence="6">
    <location>
        <begin position="321"/>
        <end position="323"/>
    </location>
    <ligand>
        <name>substrate</name>
        <note>ligand shared with subunit alpha</note>
    </ligand>
</feature>
<keyword evidence="3 6" id="KW-0479">Metal-binding</keyword>
<dbReference type="InterPro" id="IPR016102">
    <property type="entry name" value="Succinyl-CoA_synth-like"/>
</dbReference>
<comment type="pathway">
    <text evidence="6">Carbohydrate metabolism; tricarboxylic acid cycle; succinate from succinyl-CoA (ligase route): step 1/1.</text>
</comment>
<feature type="binding site" evidence="6">
    <location>
        <begin position="53"/>
        <end position="55"/>
    </location>
    <ligand>
        <name>ATP</name>
        <dbReference type="ChEBI" id="CHEBI:30616"/>
    </ligand>
</feature>
<evidence type="ECO:0000313" key="9">
    <source>
        <dbReference type="EMBL" id="MDQ7249427.1"/>
    </source>
</evidence>
<dbReference type="InterPro" id="IPR011761">
    <property type="entry name" value="ATP-grasp"/>
</dbReference>
<proteinExistence type="inferred from homology"/>
<dbReference type="InterPro" id="IPR013650">
    <property type="entry name" value="ATP-grasp_succ-CoA_synth-type"/>
</dbReference>
<feature type="binding site" evidence="6">
    <location>
        <position position="102"/>
    </location>
    <ligand>
        <name>ATP</name>
        <dbReference type="ChEBI" id="CHEBI:30616"/>
    </ligand>
</feature>
<dbReference type="Gene3D" id="3.30.1490.20">
    <property type="entry name" value="ATP-grasp fold, A domain"/>
    <property type="match status" value="1"/>
</dbReference>
<keyword evidence="4 6" id="KW-0547">Nucleotide-binding</keyword>